<dbReference type="EMBL" id="QYUP01000068">
    <property type="protein sequence ID" value="RJG21580.1"/>
    <property type="molecule type" value="Genomic_DNA"/>
</dbReference>
<accession>A0A418Y570</accession>
<comment type="caution">
    <text evidence="1">The sequence shown here is derived from an EMBL/GenBank/DDBJ whole genome shotgun (WGS) entry which is preliminary data.</text>
</comment>
<gene>
    <name evidence="1" type="ORF">D3872_06510</name>
</gene>
<reference evidence="1 2" key="1">
    <citation type="submission" date="2018-09" db="EMBL/GenBank/DDBJ databases">
        <authorList>
            <person name="Zhu H."/>
        </authorList>
    </citation>
    <scope>NUCLEOTIDE SEQUENCE [LARGE SCALE GENOMIC DNA]</scope>
    <source>
        <strain evidence="1 2">K1S02-61</strain>
    </source>
</reference>
<dbReference type="Proteomes" id="UP000284006">
    <property type="component" value="Unassembled WGS sequence"/>
</dbReference>
<keyword evidence="2" id="KW-1185">Reference proteome</keyword>
<dbReference type="AlphaFoldDB" id="A0A418Y570"/>
<evidence type="ECO:0000313" key="2">
    <source>
        <dbReference type="Proteomes" id="UP000284006"/>
    </source>
</evidence>
<name>A0A418Y570_9BURK</name>
<protein>
    <submittedName>
        <fullName evidence="1">Uncharacterized protein</fullName>
    </submittedName>
</protein>
<organism evidence="1 2">
    <name type="scientific">Massilia cavernae</name>
    <dbReference type="NCBI Taxonomy" id="2320864"/>
    <lineage>
        <taxon>Bacteria</taxon>
        <taxon>Pseudomonadati</taxon>
        <taxon>Pseudomonadota</taxon>
        <taxon>Betaproteobacteria</taxon>
        <taxon>Burkholderiales</taxon>
        <taxon>Oxalobacteraceae</taxon>
        <taxon>Telluria group</taxon>
        <taxon>Massilia</taxon>
    </lineage>
</organism>
<proteinExistence type="predicted"/>
<sequence length="61" mass="6945">MTAKDCKSRTIAQPNQQEARSHFLLRSSQNLRCDVVKTSCPALAADQANRRTYEFFKKNLG</sequence>
<evidence type="ECO:0000313" key="1">
    <source>
        <dbReference type="EMBL" id="RJG21580.1"/>
    </source>
</evidence>